<dbReference type="GO" id="GO:0005886">
    <property type="term" value="C:plasma membrane"/>
    <property type="evidence" value="ECO:0007669"/>
    <property type="project" value="UniProtKB-SubCell"/>
</dbReference>
<feature type="transmembrane region" description="Helical" evidence="11">
    <location>
        <begin position="280"/>
        <end position="299"/>
    </location>
</feature>
<evidence type="ECO:0000256" key="6">
    <source>
        <dbReference type="ARBA" id="ARBA00022475"/>
    </source>
</evidence>
<dbReference type="Pfam" id="PF03186">
    <property type="entry name" value="CobD_Cbib"/>
    <property type="match status" value="1"/>
</dbReference>
<keyword evidence="10 11" id="KW-0472">Membrane</keyword>
<comment type="pathway">
    <text evidence="3 11">Cofactor biosynthesis; adenosylcobalamin biosynthesis.</text>
</comment>
<dbReference type="EMBL" id="BAAADN010000043">
    <property type="protein sequence ID" value="GAA0468493.1"/>
    <property type="molecule type" value="Genomic_DNA"/>
</dbReference>
<dbReference type="KEGG" id="hdo:MUK72_06620"/>
<comment type="similarity">
    <text evidence="4 11">Belongs to the CobD/CbiB family.</text>
</comment>
<evidence type="ECO:0000256" key="9">
    <source>
        <dbReference type="ARBA" id="ARBA00022989"/>
    </source>
</evidence>
<dbReference type="EMBL" id="CP095005">
    <property type="protein sequence ID" value="UOO96371.1"/>
    <property type="molecule type" value="Genomic_DNA"/>
</dbReference>
<evidence type="ECO:0000256" key="3">
    <source>
        <dbReference type="ARBA" id="ARBA00004953"/>
    </source>
</evidence>
<feature type="transmembrane region" description="Helical" evidence="11">
    <location>
        <begin position="49"/>
        <end position="72"/>
    </location>
</feature>
<dbReference type="RefSeq" id="WP_244705013.1">
    <property type="nucleotide sequence ID" value="NZ_BAAADN010000043.1"/>
</dbReference>
<accession>A0AAV3SJI7</accession>
<keyword evidence="9 11" id="KW-1133">Transmembrane helix</keyword>
<evidence type="ECO:0000256" key="4">
    <source>
        <dbReference type="ARBA" id="ARBA00006263"/>
    </source>
</evidence>
<comment type="function">
    <text evidence="1 11">Converts cobyric acid to cobinamide by the addition of aminopropanol on the F carboxylic group.</text>
</comment>
<comment type="subcellular location">
    <subcellularLocation>
        <location evidence="2 11">Cell membrane</location>
        <topology evidence="2 11">Multi-pass membrane protein</topology>
    </subcellularLocation>
</comment>
<dbReference type="GeneID" id="71761506"/>
<protein>
    <recommendedName>
        <fullName evidence="5 11">Probable cobalamin biosynthesis protein CobD</fullName>
    </recommendedName>
</protein>
<dbReference type="HAMAP" id="MF_00024">
    <property type="entry name" value="CobD_CbiB"/>
    <property type="match status" value="1"/>
</dbReference>
<comment type="caution">
    <text evidence="11">Lacks conserved residue(s) required for the propagation of feature annotation.</text>
</comment>
<dbReference type="AlphaFoldDB" id="A0AAV3SJI7"/>
<keyword evidence="8 11" id="KW-0812">Transmembrane</keyword>
<feature type="transmembrane region" description="Helical" evidence="11">
    <location>
        <begin position="151"/>
        <end position="176"/>
    </location>
</feature>
<evidence type="ECO:0000313" key="13">
    <source>
        <dbReference type="EMBL" id="UOO96371.1"/>
    </source>
</evidence>
<dbReference type="GO" id="GO:0048472">
    <property type="term" value="F:threonine-phosphate decarboxylase activity"/>
    <property type="evidence" value="ECO:0007669"/>
    <property type="project" value="InterPro"/>
</dbReference>
<dbReference type="Proteomes" id="UP001500962">
    <property type="component" value="Unassembled WGS sequence"/>
</dbReference>
<evidence type="ECO:0000256" key="7">
    <source>
        <dbReference type="ARBA" id="ARBA00022573"/>
    </source>
</evidence>
<evidence type="ECO:0000256" key="2">
    <source>
        <dbReference type="ARBA" id="ARBA00004651"/>
    </source>
</evidence>
<dbReference type="PANTHER" id="PTHR34308:SF1">
    <property type="entry name" value="COBALAMIN BIOSYNTHESIS PROTEIN CBIB"/>
    <property type="match status" value="1"/>
</dbReference>
<evidence type="ECO:0000256" key="11">
    <source>
        <dbReference type="HAMAP-Rule" id="MF_00024"/>
    </source>
</evidence>
<keyword evidence="6 11" id="KW-1003">Cell membrane</keyword>
<dbReference type="InterPro" id="IPR004485">
    <property type="entry name" value="Cobalamin_biosynth_CobD/CbiB"/>
</dbReference>
<feature type="transmembrane region" description="Helical" evidence="11">
    <location>
        <begin position="78"/>
        <end position="98"/>
    </location>
</feature>
<dbReference type="GO" id="GO:0015420">
    <property type="term" value="F:ABC-type vitamin B12 transporter activity"/>
    <property type="evidence" value="ECO:0007669"/>
    <property type="project" value="UniProtKB-UniRule"/>
</dbReference>
<evidence type="ECO:0000313" key="12">
    <source>
        <dbReference type="EMBL" id="GAA0468493.1"/>
    </source>
</evidence>
<evidence type="ECO:0000256" key="10">
    <source>
        <dbReference type="ARBA" id="ARBA00023136"/>
    </source>
</evidence>
<evidence type="ECO:0000256" key="8">
    <source>
        <dbReference type="ARBA" id="ARBA00022692"/>
    </source>
</evidence>
<reference evidence="12" key="3">
    <citation type="submission" date="2023-12" db="EMBL/GenBank/DDBJ databases">
        <authorList>
            <person name="Sun Q."/>
            <person name="Inoue M."/>
        </authorList>
    </citation>
    <scope>NUCLEOTIDE SEQUENCE</scope>
    <source>
        <strain evidence="12">JCM 12289</strain>
    </source>
</reference>
<dbReference type="GO" id="GO:0009236">
    <property type="term" value="P:cobalamin biosynthetic process"/>
    <property type="evidence" value="ECO:0007669"/>
    <property type="project" value="UniProtKB-UniRule"/>
</dbReference>
<keyword evidence="7 11" id="KW-0169">Cobalamin biosynthesis</keyword>
<evidence type="ECO:0000256" key="1">
    <source>
        <dbReference type="ARBA" id="ARBA00003384"/>
    </source>
</evidence>
<reference evidence="12" key="1">
    <citation type="journal article" date="2014" name="Int. J. Syst. Evol. Microbiol.">
        <title>Complete genome sequence of Corynebacterium casei LMG S-19264T (=DSM 44701T), isolated from a smear-ripened cheese.</title>
        <authorList>
            <consortium name="US DOE Joint Genome Institute (JGI-PGF)"/>
            <person name="Walter F."/>
            <person name="Albersmeier A."/>
            <person name="Kalinowski J."/>
            <person name="Ruckert C."/>
        </authorList>
    </citation>
    <scope>NUCLEOTIDE SEQUENCE</scope>
    <source>
        <strain evidence="12">JCM 12289</strain>
    </source>
</reference>
<dbReference type="Proteomes" id="UP000830542">
    <property type="component" value="Chromosome"/>
</dbReference>
<sequence length="300" mass="30816">MGAVAVAALGTAAVLDLVFEEFPRRIHPVALFGRLVGQFDRSWSHPKSVGAVVALALPLGAAAIGGGLTALADSLHPLVGGLVVALALFATTSLRMLLSVAADVVGTIETDPERARTTIRGLVGRDTATLSAGELRSAVVESIAENLADGLLAPLLAFALGVQLSLPVAVAAAIWVKAVNTLDSMLGYRSKRVGWASARLDDAVMWLPARLSAVLVALAGGSPIALARARRWHGEPSSPNSGWPMAAMAAVLDVELRKPDAYVLNPDAGLPTTADARRGLRVIALAGAVAVLLTGVAAWC</sequence>
<evidence type="ECO:0000313" key="15">
    <source>
        <dbReference type="Proteomes" id="UP001500962"/>
    </source>
</evidence>
<keyword evidence="14" id="KW-1185">Reference proteome</keyword>
<evidence type="ECO:0000313" key="14">
    <source>
        <dbReference type="Proteomes" id="UP000830542"/>
    </source>
</evidence>
<dbReference type="NCBIfam" id="TIGR00380">
    <property type="entry name" value="cobal_cbiB"/>
    <property type="match status" value="1"/>
</dbReference>
<reference evidence="13" key="2">
    <citation type="submission" date="2022-04" db="EMBL/GenBank/DDBJ databases">
        <title>Sequencing and genomic assembly of Halococcus dombrowskii.</title>
        <authorList>
            <person name="Lim S.W."/>
            <person name="MacLea K.S."/>
        </authorList>
    </citation>
    <scope>NUCLEOTIDE SEQUENCE</scope>
    <source>
        <strain evidence="13">H4</strain>
    </source>
</reference>
<organism evidence="12 15">
    <name type="scientific">Halococcus dombrowskii</name>
    <dbReference type="NCBI Taxonomy" id="179637"/>
    <lineage>
        <taxon>Archaea</taxon>
        <taxon>Methanobacteriati</taxon>
        <taxon>Methanobacteriota</taxon>
        <taxon>Stenosarchaea group</taxon>
        <taxon>Halobacteria</taxon>
        <taxon>Halobacteriales</taxon>
        <taxon>Halococcaceae</taxon>
        <taxon>Halococcus</taxon>
    </lineage>
</organism>
<proteinExistence type="inferred from homology"/>
<name>A0AAV3SJI7_HALDO</name>
<gene>
    <name evidence="13" type="primary">cbiB</name>
    <name evidence="11" type="synonym">cobD</name>
    <name evidence="12" type="ORF">GCM10008985_26880</name>
    <name evidence="13" type="ORF">MUK72_06620</name>
</gene>
<evidence type="ECO:0000256" key="5">
    <source>
        <dbReference type="ARBA" id="ARBA00016185"/>
    </source>
</evidence>
<dbReference type="PANTHER" id="PTHR34308">
    <property type="entry name" value="COBALAMIN BIOSYNTHESIS PROTEIN CBIB"/>
    <property type="match status" value="1"/>
</dbReference>